<dbReference type="Pfam" id="PF01346">
    <property type="entry name" value="FKBP_N"/>
    <property type="match status" value="1"/>
</dbReference>
<name>A0A7H1MAX3_9NEIS</name>
<evidence type="ECO:0000256" key="2">
    <source>
        <dbReference type="ARBA" id="ARBA00006577"/>
    </source>
</evidence>
<dbReference type="EC" id="5.2.1.8" evidence="7"/>
<dbReference type="InterPro" id="IPR046357">
    <property type="entry name" value="PPIase_dom_sf"/>
</dbReference>
<keyword evidence="4 6" id="KW-0413">Isomerase</keyword>
<sequence length="257" mass="27028">MNKTLKTAVLAATAALALAACKQEGNAAAASGEKPASAAAADGFGSPVQRASYALGMDIGTTLKRMKDQGTEVDLKVLNEAVQTLLEGKEPKLNDQQAQEVLMAFMAEQQQKAHAKVVEDAKANLEKGQAFLKENGAKEGVKTTASGLQYQVKTEGTGAQPKAADVVTVEYEGRLIDGTVFDSSKQHGGTATFPLNQVIKGWTEGIQLMKEGGEYTLFIPAALAYGENAVSDKIGPNATLVFDVKLLKVEKAKAQGK</sequence>
<comment type="function">
    <text evidence="5">PPIases accelerate the folding of proteins.</text>
</comment>
<dbReference type="PANTHER" id="PTHR43811:SF57">
    <property type="entry name" value="FKBP-TYPE PEPTIDYL-PROLYL CIS-TRANS ISOMERASE FKPA-RELATED"/>
    <property type="match status" value="1"/>
</dbReference>
<keyword evidence="11" id="KW-1185">Reference proteome</keyword>
<dbReference type="EMBL" id="CP060414">
    <property type="protein sequence ID" value="QNT58788.1"/>
    <property type="molecule type" value="Genomic_DNA"/>
</dbReference>
<proteinExistence type="inferred from homology"/>
<evidence type="ECO:0000256" key="1">
    <source>
        <dbReference type="ARBA" id="ARBA00000971"/>
    </source>
</evidence>
<dbReference type="PANTHER" id="PTHR43811">
    <property type="entry name" value="FKBP-TYPE PEPTIDYL-PROLYL CIS-TRANS ISOMERASE FKPA"/>
    <property type="match status" value="1"/>
</dbReference>
<evidence type="ECO:0000256" key="4">
    <source>
        <dbReference type="ARBA" id="ARBA00023235"/>
    </source>
</evidence>
<dbReference type="PROSITE" id="PS50059">
    <property type="entry name" value="FKBP_PPIASE"/>
    <property type="match status" value="1"/>
</dbReference>
<comment type="similarity">
    <text evidence="2 7">Belongs to the FKBP-type PPIase family.</text>
</comment>
<dbReference type="InterPro" id="IPR001179">
    <property type="entry name" value="PPIase_FKBP_dom"/>
</dbReference>
<feature type="domain" description="PPIase FKBP-type" evidence="9">
    <location>
        <begin position="164"/>
        <end position="250"/>
    </location>
</feature>
<dbReference type="GO" id="GO:0003755">
    <property type="term" value="F:peptidyl-prolyl cis-trans isomerase activity"/>
    <property type="evidence" value="ECO:0007669"/>
    <property type="project" value="UniProtKB-UniRule"/>
</dbReference>
<dbReference type="Gene3D" id="1.10.287.460">
    <property type="entry name" value="Peptidyl-prolyl cis-trans isomerase, FKBP-type, N-terminal domain"/>
    <property type="match status" value="1"/>
</dbReference>
<organism evidence="10 11">
    <name type="scientific">Neisseria musculi</name>
    <dbReference type="NCBI Taxonomy" id="1815583"/>
    <lineage>
        <taxon>Bacteria</taxon>
        <taxon>Pseudomonadati</taxon>
        <taxon>Pseudomonadota</taxon>
        <taxon>Betaproteobacteria</taxon>
        <taxon>Neisseriales</taxon>
        <taxon>Neisseriaceae</taxon>
        <taxon>Neisseria</taxon>
    </lineage>
</organism>
<evidence type="ECO:0000256" key="5">
    <source>
        <dbReference type="ARBA" id="ARBA00056164"/>
    </source>
</evidence>
<gene>
    <name evidence="10" type="ORF">H7A79_0851</name>
</gene>
<dbReference type="InterPro" id="IPR000774">
    <property type="entry name" value="PPIase_FKBP_N"/>
</dbReference>
<dbReference type="AlphaFoldDB" id="A0A7H1MAX3"/>
<evidence type="ECO:0000256" key="8">
    <source>
        <dbReference type="SAM" id="SignalP"/>
    </source>
</evidence>
<dbReference type="InterPro" id="IPR036944">
    <property type="entry name" value="PPIase_FKBP_N_sf"/>
</dbReference>
<dbReference type="Proteomes" id="UP000516412">
    <property type="component" value="Chromosome"/>
</dbReference>
<dbReference type="Pfam" id="PF00254">
    <property type="entry name" value="FKBP_C"/>
    <property type="match status" value="1"/>
</dbReference>
<accession>A0A7H1MAX3</accession>
<feature type="chain" id="PRO_5028913424" description="Peptidyl-prolyl cis-trans isomerase" evidence="8">
    <location>
        <begin position="20"/>
        <end position="257"/>
    </location>
</feature>
<dbReference type="Gene3D" id="3.10.50.40">
    <property type="match status" value="1"/>
</dbReference>
<evidence type="ECO:0000256" key="7">
    <source>
        <dbReference type="RuleBase" id="RU003915"/>
    </source>
</evidence>
<evidence type="ECO:0000256" key="6">
    <source>
        <dbReference type="PROSITE-ProRule" id="PRU00277"/>
    </source>
</evidence>
<evidence type="ECO:0000256" key="3">
    <source>
        <dbReference type="ARBA" id="ARBA00023110"/>
    </source>
</evidence>
<dbReference type="FunFam" id="3.10.50.40:FF:000006">
    <property type="entry name" value="Peptidyl-prolyl cis-trans isomerase"/>
    <property type="match status" value="1"/>
</dbReference>
<evidence type="ECO:0000259" key="9">
    <source>
        <dbReference type="PROSITE" id="PS50059"/>
    </source>
</evidence>
<dbReference type="PROSITE" id="PS51257">
    <property type="entry name" value="PROKAR_LIPOPROTEIN"/>
    <property type="match status" value="1"/>
</dbReference>
<reference evidence="10" key="1">
    <citation type="submission" date="2024-06" db="EMBL/GenBank/DDBJ databases">
        <title>Complete Genome Sequence of mouse commensal type strain Neisseria musculi.</title>
        <authorList>
            <person name="Thapa E."/>
            <person name="Aluvathingal J."/>
            <person name="Nadendla S."/>
            <person name="Mehta A."/>
            <person name="Tettelin H."/>
            <person name="Weyand N.J."/>
        </authorList>
    </citation>
    <scope>NUCLEOTIDE SEQUENCE</scope>
    <source>
        <strain evidence="10">NW831</strain>
    </source>
</reference>
<evidence type="ECO:0000313" key="10">
    <source>
        <dbReference type="EMBL" id="QNT58788.1"/>
    </source>
</evidence>
<dbReference type="RefSeq" id="WP_135035310.1">
    <property type="nucleotide sequence ID" value="NZ_CP060414.2"/>
</dbReference>
<comment type="catalytic activity">
    <reaction evidence="1 6 7">
        <text>[protein]-peptidylproline (omega=180) = [protein]-peptidylproline (omega=0)</text>
        <dbReference type="Rhea" id="RHEA:16237"/>
        <dbReference type="Rhea" id="RHEA-COMP:10747"/>
        <dbReference type="Rhea" id="RHEA-COMP:10748"/>
        <dbReference type="ChEBI" id="CHEBI:83833"/>
        <dbReference type="ChEBI" id="CHEBI:83834"/>
        <dbReference type="EC" id="5.2.1.8"/>
    </reaction>
</comment>
<feature type="signal peptide" evidence="8">
    <location>
        <begin position="1"/>
        <end position="19"/>
    </location>
</feature>
<evidence type="ECO:0000313" key="11">
    <source>
        <dbReference type="Proteomes" id="UP000516412"/>
    </source>
</evidence>
<dbReference type="SUPFAM" id="SSF54534">
    <property type="entry name" value="FKBP-like"/>
    <property type="match status" value="1"/>
</dbReference>
<keyword evidence="8" id="KW-0732">Signal</keyword>
<dbReference type="KEGG" id="nmus:H7A79_0851"/>
<dbReference type="GO" id="GO:0006457">
    <property type="term" value="P:protein folding"/>
    <property type="evidence" value="ECO:0007669"/>
    <property type="project" value="InterPro"/>
</dbReference>
<protein>
    <recommendedName>
        <fullName evidence="7">Peptidyl-prolyl cis-trans isomerase</fullName>
        <ecNumber evidence="7">5.2.1.8</ecNumber>
    </recommendedName>
</protein>
<keyword evidence="3 6" id="KW-0697">Rotamase</keyword>